<keyword evidence="6" id="KW-1185">Reference proteome</keyword>
<dbReference type="EMBL" id="FNSN01000003">
    <property type="protein sequence ID" value="SEB64395.1"/>
    <property type="molecule type" value="Genomic_DNA"/>
</dbReference>
<dbReference type="Proteomes" id="UP000182652">
    <property type="component" value="Unassembled WGS sequence"/>
</dbReference>
<feature type="DNA-binding region" description="OmpR/PhoB-type" evidence="2">
    <location>
        <begin position="110"/>
        <end position="212"/>
    </location>
</feature>
<dbReference type="STRING" id="156980.SAMN04489745_0854"/>
<proteinExistence type="predicted"/>
<feature type="region of interest" description="Disordered" evidence="3">
    <location>
        <begin position="1"/>
        <end position="41"/>
    </location>
</feature>
<evidence type="ECO:0000256" key="3">
    <source>
        <dbReference type="SAM" id="MobiDB-lite"/>
    </source>
</evidence>
<evidence type="ECO:0000313" key="6">
    <source>
        <dbReference type="Proteomes" id="UP000182652"/>
    </source>
</evidence>
<accession>A0A1H4L246</accession>
<dbReference type="AlphaFoldDB" id="A0A1H4L246"/>
<dbReference type="InterPro" id="IPR036388">
    <property type="entry name" value="WH-like_DNA-bd_sf"/>
</dbReference>
<dbReference type="InterPro" id="IPR016032">
    <property type="entry name" value="Sig_transdc_resp-reg_C-effctor"/>
</dbReference>
<dbReference type="RefSeq" id="WP_082724278.1">
    <property type="nucleotide sequence ID" value="NZ_FNSN01000003.1"/>
</dbReference>
<feature type="domain" description="OmpR/PhoB-type" evidence="4">
    <location>
        <begin position="110"/>
        <end position="212"/>
    </location>
</feature>
<dbReference type="Pfam" id="PF00486">
    <property type="entry name" value="Trans_reg_C"/>
    <property type="match status" value="1"/>
</dbReference>
<evidence type="ECO:0000256" key="2">
    <source>
        <dbReference type="PROSITE-ProRule" id="PRU01091"/>
    </source>
</evidence>
<dbReference type="Gene3D" id="1.10.10.10">
    <property type="entry name" value="Winged helix-like DNA-binding domain superfamily/Winged helix DNA-binding domain"/>
    <property type="match status" value="1"/>
</dbReference>
<name>A0A1H4L246_9MICC</name>
<keyword evidence="1 2" id="KW-0238">DNA-binding</keyword>
<organism evidence="5 6">
    <name type="scientific">Arthrobacter woluwensis</name>
    <dbReference type="NCBI Taxonomy" id="156980"/>
    <lineage>
        <taxon>Bacteria</taxon>
        <taxon>Bacillati</taxon>
        <taxon>Actinomycetota</taxon>
        <taxon>Actinomycetes</taxon>
        <taxon>Micrococcales</taxon>
        <taxon>Micrococcaceae</taxon>
        <taxon>Arthrobacter</taxon>
    </lineage>
</organism>
<feature type="compositionally biased region" description="Low complexity" evidence="3">
    <location>
        <begin position="17"/>
        <end position="40"/>
    </location>
</feature>
<dbReference type="CDD" id="cd00383">
    <property type="entry name" value="trans_reg_C"/>
    <property type="match status" value="1"/>
</dbReference>
<dbReference type="GO" id="GO:0003677">
    <property type="term" value="F:DNA binding"/>
    <property type="evidence" value="ECO:0007669"/>
    <property type="project" value="UniProtKB-UniRule"/>
</dbReference>
<dbReference type="GO" id="GO:0000160">
    <property type="term" value="P:phosphorelay signal transduction system"/>
    <property type="evidence" value="ECO:0007669"/>
    <property type="project" value="InterPro"/>
</dbReference>
<reference evidence="5 6" key="1">
    <citation type="submission" date="2016-10" db="EMBL/GenBank/DDBJ databases">
        <authorList>
            <person name="de Groot N.N."/>
        </authorList>
    </citation>
    <scope>NUCLEOTIDE SEQUENCE [LARGE SCALE GENOMIC DNA]</scope>
    <source>
        <strain evidence="5 6">DSM 10495</strain>
    </source>
</reference>
<dbReference type="SMART" id="SM00862">
    <property type="entry name" value="Trans_reg_C"/>
    <property type="match status" value="1"/>
</dbReference>
<evidence type="ECO:0000259" key="4">
    <source>
        <dbReference type="PROSITE" id="PS51755"/>
    </source>
</evidence>
<dbReference type="SUPFAM" id="SSF46894">
    <property type="entry name" value="C-terminal effector domain of the bipartite response regulators"/>
    <property type="match status" value="1"/>
</dbReference>
<dbReference type="InterPro" id="IPR001867">
    <property type="entry name" value="OmpR/PhoB-type_DNA-bd"/>
</dbReference>
<evidence type="ECO:0000313" key="5">
    <source>
        <dbReference type="EMBL" id="SEB64395.1"/>
    </source>
</evidence>
<dbReference type="GO" id="GO:0006355">
    <property type="term" value="P:regulation of DNA-templated transcription"/>
    <property type="evidence" value="ECO:0007669"/>
    <property type="project" value="InterPro"/>
</dbReference>
<sequence length="226" mass="24409">MSAQPVHHRSDAGHPVPAGGPRTGAARRAAAPDTAQGARPRMAAHGAALFFQTPEELTDEQFARLEELILTRLHHLNADAEAMLWNVPDAELEDARETALAEDAAALAAADAGSSGDDGLVHEVDVDLAADQVRVDGVPVSFSGVEYRLLRYLVQHCSRSVPRQELADFLISLDATAAPRSIDVYVSRIRRKLGPVRHVVETVRGGGYRFQAGRHSRVRGPAEYSI</sequence>
<gene>
    <name evidence="5" type="ORF">SAMN04489745_0854</name>
</gene>
<evidence type="ECO:0000256" key="1">
    <source>
        <dbReference type="ARBA" id="ARBA00023125"/>
    </source>
</evidence>
<dbReference type="PROSITE" id="PS51755">
    <property type="entry name" value="OMPR_PHOB"/>
    <property type="match status" value="1"/>
</dbReference>
<protein>
    <submittedName>
        <fullName evidence="5">Transcriptional regulatory protein, C terminal</fullName>
    </submittedName>
</protein>